<dbReference type="InterPro" id="IPR001633">
    <property type="entry name" value="EAL_dom"/>
</dbReference>
<dbReference type="Gene3D" id="3.30.70.270">
    <property type="match status" value="1"/>
</dbReference>
<dbReference type="PANTHER" id="PTHR44757">
    <property type="entry name" value="DIGUANYLATE CYCLASE DGCP"/>
    <property type="match status" value="1"/>
</dbReference>
<dbReference type="InterPro" id="IPR000160">
    <property type="entry name" value="GGDEF_dom"/>
</dbReference>
<feature type="domain" description="EAL" evidence="3">
    <location>
        <begin position="308"/>
        <end position="561"/>
    </location>
</feature>
<dbReference type="Pfam" id="PF00563">
    <property type="entry name" value="EAL"/>
    <property type="match status" value="1"/>
</dbReference>
<dbReference type="CDD" id="cd01948">
    <property type="entry name" value="EAL"/>
    <property type="match status" value="1"/>
</dbReference>
<comment type="caution">
    <text evidence="5">The sequence shown here is derived from an EMBL/GenBank/DDBJ whole genome shotgun (WGS) entry which is preliminary data.</text>
</comment>
<accession>A0ABS9CXV1</accession>
<dbReference type="InterPro" id="IPR035919">
    <property type="entry name" value="EAL_sf"/>
</dbReference>
<dbReference type="SMART" id="SM00052">
    <property type="entry name" value="EAL"/>
    <property type="match status" value="1"/>
</dbReference>
<dbReference type="InterPro" id="IPR001789">
    <property type="entry name" value="Sig_transdc_resp-reg_receiver"/>
</dbReference>
<dbReference type="NCBIfam" id="TIGR00254">
    <property type="entry name" value="GGDEF"/>
    <property type="match status" value="1"/>
</dbReference>
<dbReference type="InterPro" id="IPR029787">
    <property type="entry name" value="Nucleotide_cyclase"/>
</dbReference>
<dbReference type="Pfam" id="PF00990">
    <property type="entry name" value="GGDEF"/>
    <property type="match status" value="1"/>
</dbReference>
<name>A0ABS9CXV1_9RHOB</name>
<protein>
    <submittedName>
        <fullName evidence="5">GGDEF domain-containing response regulator</fullName>
    </submittedName>
</protein>
<dbReference type="EMBL" id="JAKGAQ010000003">
    <property type="protein sequence ID" value="MCF2872067.1"/>
    <property type="molecule type" value="Genomic_DNA"/>
</dbReference>
<dbReference type="Pfam" id="PF00072">
    <property type="entry name" value="Response_reg"/>
    <property type="match status" value="1"/>
</dbReference>
<dbReference type="Proteomes" id="UP001200557">
    <property type="component" value="Unassembled WGS sequence"/>
</dbReference>
<organism evidence="5 6">
    <name type="scientific">Octadecabacter dasysiphoniae</name>
    <dbReference type="NCBI Taxonomy" id="2909341"/>
    <lineage>
        <taxon>Bacteria</taxon>
        <taxon>Pseudomonadati</taxon>
        <taxon>Pseudomonadota</taxon>
        <taxon>Alphaproteobacteria</taxon>
        <taxon>Rhodobacterales</taxon>
        <taxon>Roseobacteraceae</taxon>
        <taxon>Octadecabacter</taxon>
    </lineage>
</organism>
<dbReference type="RefSeq" id="WP_235226393.1">
    <property type="nucleotide sequence ID" value="NZ_JAKGAQ010000003.1"/>
</dbReference>
<evidence type="ECO:0000313" key="6">
    <source>
        <dbReference type="Proteomes" id="UP001200557"/>
    </source>
</evidence>
<dbReference type="CDD" id="cd01949">
    <property type="entry name" value="GGDEF"/>
    <property type="match status" value="1"/>
</dbReference>
<dbReference type="SUPFAM" id="SSF52172">
    <property type="entry name" value="CheY-like"/>
    <property type="match status" value="1"/>
</dbReference>
<dbReference type="SUPFAM" id="SSF55073">
    <property type="entry name" value="Nucleotide cyclase"/>
    <property type="match status" value="1"/>
</dbReference>
<feature type="domain" description="GGDEF" evidence="4">
    <location>
        <begin position="164"/>
        <end position="297"/>
    </location>
</feature>
<keyword evidence="1" id="KW-0597">Phosphoprotein</keyword>
<dbReference type="SUPFAM" id="SSF141868">
    <property type="entry name" value="EAL domain-like"/>
    <property type="match status" value="1"/>
</dbReference>
<dbReference type="InterPro" id="IPR052155">
    <property type="entry name" value="Biofilm_reg_signaling"/>
</dbReference>
<evidence type="ECO:0000259" key="2">
    <source>
        <dbReference type="PROSITE" id="PS50110"/>
    </source>
</evidence>
<keyword evidence="6" id="KW-1185">Reference proteome</keyword>
<dbReference type="SMART" id="SM00448">
    <property type="entry name" value="REC"/>
    <property type="match status" value="1"/>
</dbReference>
<evidence type="ECO:0000259" key="4">
    <source>
        <dbReference type="PROSITE" id="PS50887"/>
    </source>
</evidence>
<feature type="domain" description="Response regulatory" evidence="2">
    <location>
        <begin position="2"/>
        <end position="120"/>
    </location>
</feature>
<dbReference type="PANTHER" id="PTHR44757:SF2">
    <property type="entry name" value="BIOFILM ARCHITECTURE MAINTENANCE PROTEIN MBAA"/>
    <property type="match status" value="1"/>
</dbReference>
<dbReference type="Gene3D" id="3.20.20.450">
    <property type="entry name" value="EAL domain"/>
    <property type="match status" value="1"/>
</dbReference>
<dbReference type="SMART" id="SM00267">
    <property type="entry name" value="GGDEF"/>
    <property type="match status" value="1"/>
</dbReference>
<gene>
    <name evidence="5" type="ORF">L0664_13410</name>
</gene>
<reference evidence="5 6" key="1">
    <citation type="submission" date="2022-01" db="EMBL/GenBank/DDBJ databases">
        <title>Octadecabacter sp. nov., isolated from a marine alga.</title>
        <authorList>
            <person name="Jin M.S."/>
            <person name="Kim H.M."/>
            <person name="Han D.M."/>
            <person name="Jung J.J."/>
            <person name="Jeon C.O."/>
        </authorList>
    </citation>
    <scope>NUCLEOTIDE SEQUENCE [LARGE SCALE GENOMIC DNA]</scope>
    <source>
        <strain evidence="5 6">G9-8</strain>
    </source>
</reference>
<evidence type="ECO:0000256" key="1">
    <source>
        <dbReference type="PROSITE-ProRule" id="PRU00169"/>
    </source>
</evidence>
<dbReference type="InterPro" id="IPR011006">
    <property type="entry name" value="CheY-like_superfamily"/>
</dbReference>
<dbReference type="PROSITE" id="PS50883">
    <property type="entry name" value="EAL"/>
    <property type="match status" value="1"/>
</dbReference>
<dbReference type="CDD" id="cd00156">
    <property type="entry name" value="REC"/>
    <property type="match status" value="1"/>
</dbReference>
<dbReference type="Gene3D" id="3.40.50.2300">
    <property type="match status" value="1"/>
</dbReference>
<dbReference type="PROSITE" id="PS50887">
    <property type="entry name" value="GGDEF"/>
    <property type="match status" value="1"/>
</dbReference>
<evidence type="ECO:0000259" key="3">
    <source>
        <dbReference type="PROSITE" id="PS50883"/>
    </source>
</evidence>
<sequence>MKILIVEDDEFDCRMVKRNLKRAFPDADLSFDWVDVPIIADIHKTVNSYDVCFVDYRLGSVSGIDVIRGLCDLGAKVPFILLTGDESNELDEVALAAGAADFLHKDNLSVSSIRRSTRFCLARNEQEQRLTEMAYSDALTGLANRAAFDQRCKIYLANRHEMSPPVALVLIDLDKFKVVNDTFGHPIGDVLLRDFSRMLASHFGPSDMVARLGGDEFGVLLQLTDKNQTPASLRKWLRSVMKTQFQIADLVLDVFCSIGVSIVPPDSDITQATDILSQADHRLYSDKRLRRLGAFNGNAQSGSLDLDLDLVVHSLESAIERDEFEVVYQPKVNCKTGDITGLEALLRWNSVNFDVGPAHFIPIAEEFGLINEIGRWVLKACCKQLKDWRAGGQILHPIAINVSTLQLEDPNFATMVGATLSEFGIDPALIEFELTEGAFGLQLEACMTQMQSVANLGCQWAIDDFGVGYSSLSRLHKLPISKLKIDKSFLDQLPHDVGAQNISNAIISMARSLSLSVVAEGVEDYGQLTGLDLSDLDDLQGYYCYRPMSASGMTEILSAPLKGKLRAS</sequence>
<dbReference type="InterPro" id="IPR043128">
    <property type="entry name" value="Rev_trsase/Diguanyl_cyclase"/>
</dbReference>
<feature type="modified residue" description="4-aspartylphosphate" evidence="1">
    <location>
        <position position="55"/>
    </location>
</feature>
<evidence type="ECO:0000313" key="5">
    <source>
        <dbReference type="EMBL" id="MCF2872067.1"/>
    </source>
</evidence>
<proteinExistence type="predicted"/>
<dbReference type="PROSITE" id="PS50110">
    <property type="entry name" value="RESPONSE_REGULATORY"/>
    <property type="match status" value="1"/>
</dbReference>